<reference evidence="6 7" key="1">
    <citation type="submission" date="2019-10" db="EMBL/GenBank/DDBJ databases">
        <title>Vibrio sp. nov. isolated from a shrimp pond.</title>
        <authorList>
            <person name="Gomez-Gil B."/>
            <person name="Enciso-Ibarra J."/>
            <person name="Enciso-Ibarra K."/>
            <person name="Bolan-Mejia C."/>
        </authorList>
    </citation>
    <scope>NUCLEOTIDE SEQUENCE [LARGE SCALE GENOMIC DNA]</scope>
    <source>
        <strain evidence="6 7">CAIM 722</strain>
    </source>
</reference>
<evidence type="ECO:0000259" key="5">
    <source>
        <dbReference type="PROSITE" id="PS50931"/>
    </source>
</evidence>
<dbReference type="GO" id="GO:0032993">
    <property type="term" value="C:protein-DNA complex"/>
    <property type="evidence" value="ECO:0007669"/>
    <property type="project" value="TreeGrafter"/>
</dbReference>
<feature type="domain" description="HTH lysR-type" evidence="5">
    <location>
        <begin position="8"/>
        <end position="65"/>
    </location>
</feature>
<evidence type="ECO:0000313" key="7">
    <source>
        <dbReference type="Proteomes" id="UP000462621"/>
    </source>
</evidence>
<dbReference type="Gene3D" id="3.40.190.10">
    <property type="entry name" value="Periplasmic binding protein-like II"/>
    <property type="match status" value="2"/>
</dbReference>
<protein>
    <submittedName>
        <fullName evidence="6">LysR family transcriptional regulator</fullName>
    </submittedName>
</protein>
<accession>A0A7X4RT23</accession>
<keyword evidence="7" id="KW-1185">Reference proteome</keyword>
<dbReference type="AlphaFoldDB" id="A0A7X4RT23"/>
<gene>
    <name evidence="6" type="ORF">F9817_02060</name>
</gene>
<evidence type="ECO:0000256" key="2">
    <source>
        <dbReference type="ARBA" id="ARBA00023015"/>
    </source>
</evidence>
<dbReference type="PRINTS" id="PR00039">
    <property type="entry name" value="HTHLYSR"/>
</dbReference>
<dbReference type="PROSITE" id="PS50931">
    <property type="entry name" value="HTH_LYSR"/>
    <property type="match status" value="1"/>
</dbReference>
<dbReference type="Gene3D" id="1.10.10.10">
    <property type="entry name" value="Winged helix-like DNA-binding domain superfamily/Winged helix DNA-binding domain"/>
    <property type="match status" value="1"/>
</dbReference>
<keyword evidence="3" id="KW-0238">DNA-binding</keyword>
<comment type="similarity">
    <text evidence="1">Belongs to the LysR transcriptional regulatory family.</text>
</comment>
<dbReference type="Proteomes" id="UP000462621">
    <property type="component" value="Unassembled WGS sequence"/>
</dbReference>
<dbReference type="InterPro" id="IPR000847">
    <property type="entry name" value="LysR_HTH_N"/>
</dbReference>
<dbReference type="Pfam" id="PF03466">
    <property type="entry name" value="LysR_substrate"/>
    <property type="match status" value="1"/>
</dbReference>
<dbReference type="InterPro" id="IPR005119">
    <property type="entry name" value="LysR_subst-bd"/>
</dbReference>
<dbReference type="GO" id="GO:0003677">
    <property type="term" value="F:DNA binding"/>
    <property type="evidence" value="ECO:0007669"/>
    <property type="project" value="UniProtKB-KW"/>
</dbReference>
<dbReference type="GO" id="GO:0003700">
    <property type="term" value="F:DNA-binding transcription factor activity"/>
    <property type="evidence" value="ECO:0007669"/>
    <property type="project" value="InterPro"/>
</dbReference>
<keyword evidence="2" id="KW-0805">Transcription regulation</keyword>
<dbReference type="Pfam" id="PF00126">
    <property type="entry name" value="HTH_1"/>
    <property type="match status" value="1"/>
</dbReference>
<dbReference type="PANTHER" id="PTHR30346">
    <property type="entry name" value="TRANSCRIPTIONAL DUAL REGULATOR HCAR-RELATED"/>
    <property type="match status" value="1"/>
</dbReference>
<dbReference type="SUPFAM" id="SSF53850">
    <property type="entry name" value="Periplasmic binding protein-like II"/>
    <property type="match status" value="1"/>
</dbReference>
<dbReference type="SUPFAM" id="SSF46785">
    <property type="entry name" value="Winged helix' DNA-binding domain"/>
    <property type="match status" value="1"/>
</dbReference>
<keyword evidence="4" id="KW-0804">Transcription</keyword>
<dbReference type="RefSeq" id="WP_161153299.1">
    <property type="nucleotide sequence ID" value="NZ_WEKT01000002.1"/>
</dbReference>
<dbReference type="InterPro" id="IPR036388">
    <property type="entry name" value="WH-like_DNA-bd_sf"/>
</dbReference>
<organism evidence="6 7">
    <name type="scientific">Vibrio eleionomae</name>
    <dbReference type="NCBI Taxonomy" id="2653505"/>
    <lineage>
        <taxon>Bacteria</taxon>
        <taxon>Pseudomonadati</taxon>
        <taxon>Pseudomonadota</taxon>
        <taxon>Gammaproteobacteria</taxon>
        <taxon>Vibrionales</taxon>
        <taxon>Vibrionaceae</taxon>
        <taxon>Vibrio</taxon>
    </lineage>
</organism>
<dbReference type="PANTHER" id="PTHR30346:SF0">
    <property type="entry name" value="HCA OPERON TRANSCRIPTIONAL ACTIVATOR HCAR"/>
    <property type="match status" value="1"/>
</dbReference>
<evidence type="ECO:0000256" key="3">
    <source>
        <dbReference type="ARBA" id="ARBA00023125"/>
    </source>
</evidence>
<dbReference type="InterPro" id="IPR036390">
    <property type="entry name" value="WH_DNA-bd_sf"/>
</dbReference>
<evidence type="ECO:0000313" key="6">
    <source>
        <dbReference type="EMBL" id="MZI91988.1"/>
    </source>
</evidence>
<dbReference type="FunFam" id="1.10.10.10:FF:000001">
    <property type="entry name" value="LysR family transcriptional regulator"/>
    <property type="match status" value="1"/>
</dbReference>
<dbReference type="EMBL" id="WEKT01000002">
    <property type="protein sequence ID" value="MZI91988.1"/>
    <property type="molecule type" value="Genomic_DNA"/>
</dbReference>
<name>A0A7X4RT23_9VIBR</name>
<evidence type="ECO:0000256" key="4">
    <source>
        <dbReference type="ARBA" id="ARBA00023163"/>
    </source>
</evidence>
<evidence type="ECO:0000256" key="1">
    <source>
        <dbReference type="ARBA" id="ARBA00009437"/>
    </source>
</evidence>
<comment type="caution">
    <text evidence="6">The sequence shown here is derived from an EMBL/GenBank/DDBJ whole genome shotgun (WGS) entry which is preliminary data.</text>
</comment>
<sequence>MNIDHQKVTLKMLRYFYQVSKTQNFSRAAEQLNITKSPLSTQIKELEQLLGVELFVRNTRHVELTIAGKQLANECQTIFDVVSHALDRVQQQHRDDSQTLNIGLMSSIFWAGFGDALHSLQTDFPAAQFNLIEMSPHQQKQALIDGKIELGLVRYADTINTDSLITVPLFAEEMVVAVPFEHVLAKQSAISLATLQKERFVMLSKDNSASTQWIIEHCQQAGFYPDIVQQVIEPNTLLAVISTRKVLSIVPKSYAAMAWPHVHFIPLQEQIPADICVLTYQAETPLINQCLQHLKRSFT</sequence>
<proteinExistence type="inferred from homology"/>